<sequence>MVDHSNLAYPPRDGWDRAPWNRWSFQHVRELVPTAEVWRGRGPASDLPRAMRQIDEIPFDGVNGRSTVRRFLDETYTDGFIVLYRGAIVAERYMNGMTERTRHLSQSVGKSLIGILAGILAARGLLDTGAPLVRYLPELSDTAYRDARIDHVLDMTSGVAFDETYTDPFSDIAKIDVACGWRPRPDDGRNWPRTCWDVVLGLKKLEAEHGARFSYRSIETDVLAFACERAAGRRLPELVSEFLWQPLGAEESADYTVDEAGYALADGGFNATLRDYARFGEMLTRDGLFNGRQIVPAEWVQGCRFGDHDRFTGDYRAATPMGAYKRQFWHEDHRTPVLLCRGVFGQLIYSDPAHDFTAVKLSSWPDFRNNALLRETLAALNAIKHVLNKS</sequence>
<dbReference type="RefSeq" id="WP_133615032.1">
    <property type="nucleotide sequence ID" value="NZ_SNYW01000013.1"/>
</dbReference>
<protein>
    <submittedName>
        <fullName evidence="2">CubicO group peptidase (Beta-lactamase class C family)</fullName>
    </submittedName>
</protein>
<evidence type="ECO:0000259" key="1">
    <source>
        <dbReference type="Pfam" id="PF00144"/>
    </source>
</evidence>
<dbReference type="OrthoDB" id="9814204at2"/>
<feature type="domain" description="Beta-lactamase-related" evidence="1">
    <location>
        <begin position="78"/>
        <end position="367"/>
    </location>
</feature>
<dbReference type="PANTHER" id="PTHR43283">
    <property type="entry name" value="BETA-LACTAMASE-RELATED"/>
    <property type="match status" value="1"/>
</dbReference>
<gene>
    <name evidence="2" type="ORF">A8950_3600</name>
</gene>
<comment type="caution">
    <text evidence="2">The sequence shown here is derived from an EMBL/GenBank/DDBJ whole genome shotgun (WGS) entry which is preliminary data.</text>
</comment>
<dbReference type="AlphaFoldDB" id="A0A4R6WJA6"/>
<proteinExistence type="predicted"/>
<organism evidence="2 3">
    <name type="scientific">Dongia mobilis</name>
    <dbReference type="NCBI Taxonomy" id="578943"/>
    <lineage>
        <taxon>Bacteria</taxon>
        <taxon>Pseudomonadati</taxon>
        <taxon>Pseudomonadota</taxon>
        <taxon>Alphaproteobacteria</taxon>
        <taxon>Rhodospirillales</taxon>
        <taxon>Dongiaceae</taxon>
        <taxon>Dongia</taxon>
    </lineage>
</organism>
<dbReference type="InterPro" id="IPR050789">
    <property type="entry name" value="Diverse_Enzym_Activities"/>
</dbReference>
<reference evidence="2 3" key="1">
    <citation type="submission" date="2019-03" db="EMBL/GenBank/DDBJ databases">
        <title>Genomic Encyclopedia of Type Strains, Phase III (KMG-III): the genomes of soil and plant-associated and newly described type strains.</title>
        <authorList>
            <person name="Whitman W."/>
        </authorList>
    </citation>
    <scope>NUCLEOTIDE SEQUENCE [LARGE SCALE GENOMIC DNA]</scope>
    <source>
        <strain evidence="2 3">CGMCC 1.7660</strain>
    </source>
</reference>
<name>A0A4R6WJA6_9PROT</name>
<dbReference type="InterPro" id="IPR012338">
    <property type="entry name" value="Beta-lactam/transpept-like"/>
</dbReference>
<dbReference type="Gene3D" id="3.40.710.10">
    <property type="entry name" value="DD-peptidase/beta-lactamase superfamily"/>
    <property type="match status" value="1"/>
</dbReference>
<accession>A0A4R6WJA6</accession>
<dbReference type="EMBL" id="SNYW01000013">
    <property type="protein sequence ID" value="TDQ78544.1"/>
    <property type="molecule type" value="Genomic_DNA"/>
</dbReference>
<dbReference type="SUPFAM" id="SSF56601">
    <property type="entry name" value="beta-lactamase/transpeptidase-like"/>
    <property type="match status" value="1"/>
</dbReference>
<evidence type="ECO:0000313" key="3">
    <source>
        <dbReference type="Proteomes" id="UP000295783"/>
    </source>
</evidence>
<dbReference type="InterPro" id="IPR001466">
    <property type="entry name" value="Beta-lactam-related"/>
</dbReference>
<evidence type="ECO:0000313" key="2">
    <source>
        <dbReference type="EMBL" id="TDQ78544.1"/>
    </source>
</evidence>
<keyword evidence="3" id="KW-1185">Reference proteome</keyword>
<dbReference type="Pfam" id="PF00144">
    <property type="entry name" value="Beta-lactamase"/>
    <property type="match status" value="1"/>
</dbReference>
<dbReference type="PANTHER" id="PTHR43283:SF7">
    <property type="entry name" value="BETA-LACTAMASE-RELATED DOMAIN-CONTAINING PROTEIN"/>
    <property type="match status" value="1"/>
</dbReference>
<dbReference type="Proteomes" id="UP000295783">
    <property type="component" value="Unassembled WGS sequence"/>
</dbReference>